<evidence type="ECO:0000256" key="1">
    <source>
        <dbReference type="SAM" id="MobiDB-lite"/>
    </source>
</evidence>
<evidence type="ECO:0000313" key="4">
    <source>
        <dbReference type="Proteomes" id="UP000292003"/>
    </source>
</evidence>
<organism evidence="3 4">
    <name type="scientific">Amycolatopsis suaedae</name>
    <dbReference type="NCBI Taxonomy" id="2510978"/>
    <lineage>
        <taxon>Bacteria</taxon>
        <taxon>Bacillati</taxon>
        <taxon>Actinomycetota</taxon>
        <taxon>Actinomycetes</taxon>
        <taxon>Pseudonocardiales</taxon>
        <taxon>Pseudonocardiaceae</taxon>
        <taxon>Amycolatopsis</taxon>
    </lineage>
</organism>
<feature type="domain" description="HTH marR-type" evidence="2">
    <location>
        <begin position="40"/>
        <end position="86"/>
    </location>
</feature>
<dbReference type="Gene3D" id="1.10.10.10">
    <property type="entry name" value="Winged helix-like DNA-binding domain superfamily/Winged helix DNA-binding domain"/>
    <property type="match status" value="1"/>
</dbReference>
<dbReference type="SUPFAM" id="SSF46785">
    <property type="entry name" value="Winged helix' DNA-binding domain"/>
    <property type="match status" value="1"/>
</dbReference>
<dbReference type="RefSeq" id="WP_130474593.1">
    <property type="nucleotide sequence ID" value="NZ_SFCC01000003.1"/>
</dbReference>
<evidence type="ECO:0000313" key="3">
    <source>
        <dbReference type="EMBL" id="RZQ64794.1"/>
    </source>
</evidence>
<dbReference type="GO" id="GO:0003700">
    <property type="term" value="F:DNA-binding transcription factor activity"/>
    <property type="evidence" value="ECO:0007669"/>
    <property type="project" value="InterPro"/>
</dbReference>
<name>A0A4Q7JEF5_9PSEU</name>
<reference evidence="3 4" key="1">
    <citation type="submission" date="2019-02" db="EMBL/GenBank/DDBJ databases">
        <title>Draft genome sequence of Amycolatopsis sp. 8-3EHSu isolated from roots of Suaeda maritima.</title>
        <authorList>
            <person name="Duangmal K."/>
            <person name="Chantavorakit T."/>
        </authorList>
    </citation>
    <scope>NUCLEOTIDE SEQUENCE [LARGE SCALE GENOMIC DNA]</scope>
    <source>
        <strain evidence="3 4">8-3EHSu</strain>
    </source>
</reference>
<dbReference type="OrthoDB" id="4557196at2"/>
<dbReference type="InterPro" id="IPR036388">
    <property type="entry name" value="WH-like_DNA-bd_sf"/>
</dbReference>
<sequence>MKASDLYLLGKHLMDLARRGMVDDADPRVPEIDQVVTAVLVETDGMTIGELAARTGFAQSHVSTSVARMRDLGWLTARQDPADRRRTLVRPIDAVYEAVAQRQSRGAEQVIARALLETGSAEDDVAGTAQRLTSAAAELYRVLTERALGADTAGSDSSSPKPLFTLAERAGGHSGDVDRKESR</sequence>
<dbReference type="AlphaFoldDB" id="A0A4Q7JEF5"/>
<protein>
    <submittedName>
        <fullName evidence="3">MarR family transcriptional regulator</fullName>
    </submittedName>
</protein>
<gene>
    <name evidence="3" type="ORF">EWH70_07865</name>
</gene>
<proteinExistence type="predicted"/>
<accession>A0A4Q7JEF5</accession>
<comment type="caution">
    <text evidence="3">The sequence shown here is derived from an EMBL/GenBank/DDBJ whole genome shotgun (WGS) entry which is preliminary data.</text>
</comment>
<evidence type="ECO:0000259" key="2">
    <source>
        <dbReference type="Pfam" id="PF12802"/>
    </source>
</evidence>
<dbReference type="InterPro" id="IPR036390">
    <property type="entry name" value="WH_DNA-bd_sf"/>
</dbReference>
<dbReference type="Pfam" id="PF12802">
    <property type="entry name" value="MarR_2"/>
    <property type="match status" value="1"/>
</dbReference>
<dbReference type="Proteomes" id="UP000292003">
    <property type="component" value="Unassembled WGS sequence"/>
</dbReference>
<dbReference type="EMBL" id="SFCC01000003">
    <property type="protein sequence ID" value="RZQ64794.1"/>
    <property type="molecule type" value="Genomic_DNA"/>
</dbReference>
<feature type="region of interest" description="Disordered" evidence="1">
    <location>
        <begin position="149"/>
        <end position="183"/>
    </location>
</feature>
<keyword evidence="4" id="KW-1185">Reference proteome</keyword>
<dbReference type="InterPro" id="IPR000835">
    <property type="entry name" value="HTH_MarR-typ"/>
</dbReference>